<proteinExistence type="predicted"/>
<accession>A0A8X6PCR1</accession>
<dbReference type="EMBL" id="BMAW01018949">
    <property type="protein sequence ID" value="GFT61036.1"/>
    <property type="molecule type" value="Genomic_DNA"/>
</dbReference>
<evidence type="ECO:0000313" key="2">
    <source>
        <dbReference type="Proteomes" id="UP000887013"/>
    </source>
</evidence>
<dbReference type="Proteomes" id="UP000887013">
    <property type="component" value="Unassembled WGS sequence"/>
</dbReference>
<comment type="caution">
    <text evidence="1">The sequence shown here is derived from an EMBL/GenBank/DDBJ whole genome shotgun (WGS) entry which is preliminary data.</text>
</comment>
<organism evidence="1 2">
    <name type="scientific">Nephila pilipes</name>
    <name type="common">Giant wood spider</name>
    <name type="synonym">Nephila maculata</name>
    <dbReference type="NCBI Taxonomy" id="299642"/>
    <lineage>
        <taxon>Eukaryota</taxon>
        <taxon>Metazoa</taxon>
        <taxon>Ecdysozoa</taxon>
        <taxon>Arthropoda</taxon>
        <taxon>Chelicerata</taxon>
        <taxon>Arachnida</taxon>
        <taxon>Araneae</taxon>
        <taxon>Araneomorphae</taxon>
        <taxon>Entelegynae</taxon>
        <taxon>Araneoidea</taxon>
        <taxon>Nephilidae</taxon>
        <taxon>Nephila</taxon>
    </lineage>
</organism>
<evidence type="ECO:0000313" key="1">
    <source>
        <dbReference type="EMBL" id="GFT61036.1"/>
    </source>
</evidence>
<gene>
    <name evidence="1" type="ORF">NPIL_236921</name>
</gene>
<dbReference type="AlphaFoldDB" id="A0A8X6PCR1"/>
<name>A0A8X6PCR1_NEPPI</name>
<sequence length="116" mass="13246">METLASESDAGLAMHEKLAEAWAFHHPRYATFFMEIIISIHSNYNLTVGYRRKRSICQVYRSRPINLFELKDVIHRDVSGLSCNKPDVLLSAIAGFVTRLKYVISFSGGYVEHILL</sequence>
<keyword evidence="2" id="KW-1185">Reference proteome</keyword>
<reference evidence="1" key="1">
    <citation type="submission" date="2020-08" db="EMBL/GenBank/DDBJ databases">
        <title>Multicomponent nature underlies the extraordinary mechanical properties of spider dragline silk.</title>
        <authorList>
            <person name="Kono N."/>
            <person name="Nakamura H."/>
            <person name="Mori M."/>
            <person name="Yoshida Y."/>
            <person name="Ohtoshi R."/>
            <person name="Malay A.D."/>
            <person name="Moran D.A.P."/>
            <person name="Tomita M."/>
            <person name="Numata K."/>
            <person name="Arakawa K."/>
        </authorList>
    </citation>
    <scope>NUCLEOTIDE SEQUENCE</scope>
</reference>
<protein>
    <submittedName>
        <fullName evidence="1">Uncharacterized protein</fullName>
    </submittedName>
</protein>